<evidence type="ECO:0000313" key="2">
    <source>
        <dbReference type="EMBL" id="KAJ6847779.1"/>
    </source>
</evidence>
<evidence type="ECO:0000313" key="3">
    <source>
        <dbReference type="Proteomes" id="UP001140949"/>
    </source>
</evidence>
<gene>
    <name evidence="2" type="ORF">M6B38_275905</name>
</gene>
<proteinExistence type="predicted"/>
<dbReference type="AlphaFoldDB" id="A0AAX6I3D6"/>
<dbReference type="EMBL" id="JANAVB010004850">
    <property type="protein sequence ID" value="KAJ6847779.1"/>
    <property type="molecule type" value="Genomic_DNA"/>
</dbReference>
<feature type="compositionally biased region" description="Low complexity" evidence="1">
    <location>
        <begin position="1"/>
        <end position="21"/>
    </location>
</feature>
<keyword evidence="3" id="KW-1185">Reference proteome</keyword>
<sequence>MVVSTPSSSSSAPSSPLSASTRLKGGCSSQTAAGGDDGASVSIEQKFLALEEGTKSVNMSLSFVRRPKPAASEKQKFLVLVLRHP</sequence>
<name>A0AAX6I3D6_IRIPA</name>
<reference evidence="2" key="2">
    <citation type="submission" date="2023-04" db="EMBL/GenBank/DDBJ databases">
        <authorList>
            <person name="Bruccoleri R.E."/>
            <person name="Oakeley E.J."/>
            <person name="Faust A.-M."/>
            <person name="Dessus-Babus S."/>
            <person name="Altorfer M."/>
            <person name="Burckhardt D."/>
            <person name="Oertli M."/>
            <person name="Naumann U."/>
            <person name="Petersen F."/>
            <person name="Wong J."/>
        </authorList>
    </citation>
    <scope>NUCLEOTIDE SEQUENCE</scope>
    <source>
        <strain evidence="2">GSM-AAB239-AS_SAM_17_03QT</strain>
        <tissue evidence="2">Leaf</tissue>
    </source>
</reference>
<comment type="caution">
    <text evidence="2">The sequence shown here is derived from an EMBL/GenBank/DDBJ whole genome shotgun (WGS) entry which is preliminary data.</text>
</comment>
<evidence type="ECO:0000256" key="1">
    <source>
        <dbReference type="SAM" id="MobiDB-lite"/>
    </source>
</evidence>
<feature type="region of interest" description="Disordered" evidence="1">
    <location>
        <begin position="1"/>
        <end position="38"/>
    </location>
</feature>
<dbReference type="Proteomes" id="UP001140949">
    <property type="component" value="Unassembled WGS sequence"/>
</dbReference>
<protein>
    <submittedName>
        <fullName evidence="2">Carboxyl-terminal-processing peptidase 1, chloroplastic-like isoform X2</fullName>
    </submittedName>
</protein>
<reference evidence="2" key="1">
    <citation type="journal article" date="2023" name="GigaByte">
        <title>Genome assembly of the bearded iris, Iris pallida Lam.</title>
        <authorList>
            <person name="Bruccoleri R.E."/>
            <person name="Oakeley E.J."/>
            <person name="Faust A.M.E."/>
            <person name="Altorfer M."/>
            <person name="Dessus-Babus S."/>
            <person name="Burckhardt D."/>
            <person name="Oertli M."/>
            <person name="Naumann U."/>
            <person name="Petersen F."/>
            <person name="Wong J."/>
        </authorList>
    </citation>
    <scope>NUCLEOTIDE SEQUENCE</scope>
    <source>
        <strain evidence="2">GSM-AAB239-AS_SAM_17_03QT</strain>
    </source>
</reference>
<organism evidence="2 3">
    <name type="scientific">Iris pallida</name>
    <name type="common">Sweet iris</name>
    <dbReference type="NCBI Taxonomy" id="29817"/>
    <lineage>
        <taxon>Eukaryota</taxon>
        <taxon>Viridiplantae</taxon>
        <taxon>Streptophyta</taxon>
        <taxon>Embryophyta</taxon>
        <taxon>Tracheophyta</taxon>
        <taxon>Spermatophyta</taxon>
        <taxon>Magnoliopsida</taxon>
        <taxon>Liliopsida</taxon>
        <taxon>Asparagales</taxon>
        <taxon>Iridaceae</taxon>
        <taxon>Iridoideae</taxon>
        <taxon>Irideae</taxon>
        <taxon>Iris</taxon>
    </lineage>
</organism>
<accession>A0AAX6I3D6</accession>